<comment type="similarity">
    <text evidence="2">Belongs to the PER33/POM33 family.</text>
</comment>
<keyword evidence="3 7" id="KW-0812">Transmembrane</keyword>
<feature type="transmembrane region" description="Helical" evidence="7">
    <location>
        <begin position="256"/>
        <end position="274"/>
    </location>
</feature>
<dbReference type="GO" id="GO:0071786">
    <property type="term" value="P:endoplasmic reticulum tubular network organization"/>
    <property type="evidence" value="ECO:0007669"/>
    <property type="project" value="TreeGrafter"/>
</dbReference>
<feature type="region of interest" description="Disordered" evidence="6">
    <location>
        <begin position="1"/>
        <end position="31"/>
    </location>
</feature>
<evidence type="ECO:0000256" key="3">
    <source>
        <dbReference type="ARBA" id="ARBA00022692"/>
    </source>
</evidence>
<dbReference type="OrthoDB" id="5581259at2759"/>
<keyword evidence="5 7" id="KW-0472">Membrane</keyword>
<accession>A0A016SM54</accession>
<dbReference type="EMBL" id="JARK01001542">
    <property type="protein sequence ID" value="EYB91399.1"/>
    <property type="molecule type" value="Genomic_DNA"/>
</dbReference>
<proteinExistence type="inferred from homology"/>
<evidence type="ECO:0000313" key="8">
    <source>
        <dbReference type="EMBL" id="EYB91399.1"/>
    </source>
</evidence>
<evidence type="ECO:0000256" key="7">
    <source>
        <dbReference type="SAM" id="Phobius"/>
    </source>
</evidence>
<dbReference type="Proteomes" id="UP000024635">
    <property type="component" value="Unassembled WGS sequence"/>
</dbReference>
<keyword evidence="9" id="KW-1185">Reference proteome</keyword>
<feature type="transmembrane region" description="Helical" evidence="7">
    <location>
        <begin position="48"/>
        <end position="69"/>
    </location>
</feature>
<dbReference type="InterPro" id="IPR051645">
    <property type="entry name" value="PER33/POM33_regulator"/>
</dbReference>
<keyword evidence="4 7" id="KW-1133">Transmembrane helix</keyword>
<sequence length="284" mass="31517">MVEIREESSEPFHPSTSSGAGTSRAPPAGAPQGTMTLSQYVSANMMDCCLLVTRLMTLFFTLCYLLPFLSPVAPDSAYYKAFAAAAATNALRMQQRVGTVSFTREFLARLLLEDSCHYLFYAILFLTSAPVTMALLSISLFAALHAAAQMVKLMTAIGYGSSGLAVRLSSLCQQHTQNCLGIIACGEIFLIPVLISMIFVGKASLFVPFVYYRFLTLRYASRRNPNTSLTLNQIEEWQLGQSATLITNLITILSNIYRFINFIDFLRVLLGAWLKHARKDYPQR</sequence>
<dbReference type="GO" id="GO:0061024">
    <property type="term" value="P:membrane organization"/>
    <property type="evidence" value="ECO:0007669"/>
    <property type="project" value="TreeGrafter"/>
</dbReference>
<dbReference type="PANTHER" id="PTHR12703">
    <property type="entry name" value="TRANSMEMBRANE PROTEIN 33"/>
    <property type="match status" value="1"/>
</dbReference>
<gene>
    <name evidence="8" type="primary">Acey_s0206.g1972</name>
    <name evidence="8" type="synonym">Acey-Y37D8A.17</name>
    <name evidence="8" type="ORF">Y032_0206g1972</name>
</gene>
<dbReference type="PANTHER" id="PTHR12703:SF4">
    <property type="entry name" value="TRANSMEMBRANE PROTEIN 33"/>
    <property type="match status" value="1"/>
</dbReference>
<dbReference type="STRING" id="53326.A0A016SM54"/>
<feature type="compositionally biased region" description="Basic and acidic residues" evidence="6">
    <location>
        <begin position="1"/>
        <end position="10"/>
    </location>
</feature>
<dbReference type="GO" id="GO:0016020">
    <property type="term" value="C:membrane"/>
    <property type="evidence" value="ECO:0007669"/>
    <property type="project" value="UniProtKB-SubCell"/>
</dbReference>
<comment type="caution">
    <text evidence="8">The sequence shown here is derived from an EMBL/GenBank/DDBJ whole genome shotgun (WGS) entry which is preliminary data.</text>
</comment>
<name>A0A016SM54_9BILA</name>
<evidence type="ECO:0000256" key="6">
    <source>
        <dbReference type="SAM" id="MobiDB-lite"/>
    </source>
</evidence>
<organism evidence="8 9">
    <name type="scientific">Ancylostoma ceylanicum</name>
    <dbReference type="NCBI Taxonomy" id="53326"/>
    <lineage>
        <taxon>Eukaryota</taxon>
        <taxon>Metazoa</taxon>
        <taxon>Ecdysozoa</taxon>
        <taxon>Nematoda</taxon>
        <taxon>Chromadorea</taxon>
        <taxon>Rhabditida</taxon>
        <taxon>Rhabditina</taxon>
        <taxon>Rhabditomorpha</taxon>
        <taxon>Strongyloidea</taxon>
        <taxon>Ancylostomatidae</taxon>
        <taxon>Ancylostomatinae</taxon>
        <taxon>Ancylostoma</taxon>
    </lineage>
</organism>
<evidence type="ECO:0000256" key="4">
    <source>
        <dbReference type="ARBA" id="ARBA00022989"/>
    </source>
</evidence>
<dbReference type="InterPro" id="IPR005344">
    <property type="entry name" value="TMEM33/Pom33"/>
</dbReference>
<feature type="transmembrane region" description="Helical" evidence="7">
    <location>
        <begin position="118"/>
        <end position="144"/>
    </location>
</feature>
<evidence type="ECO:0000313" key="9">
    <source>
        <dbReference type="Proteomes" id="UP000024635"/>
    </source>
</evidence>
<evidence type="ECO:0000256" key="2">
    <source>
        <dbReference type="ARBA" id="ARBA00007322"/>
    </source>
</evidence>
<dbReference type="GO" id="GO:0005783">
    <property type="term" value="C:endoplasmic reticulum"/>
    <property type="evidence" value="ECO:0007669"/>
    <property type="project" value="TreeGrafter"/>
</dbReference>
<evidence type="ECO:0008006" key="10">
    <source>
        <dbReference type="Google" id="ProtNLM"/>
    </source>
</evidence>
<dbReference type="AlphaFoldDB" id="A0A016SM54"/>
<evidence type="ECO:0000256" key="1">
    <source>
        <dbReference type="ARBA" id="ARBA00004141"/>
    </source>
</evidence>
<dbReference type="Pfam" id="PF03661">
    <property type="entry name" value="TMEM33_Pom33"/>
    <property type="match status" value="1"/>
</dbReference>
<feature type="transmembrane region" description="Helical" evidence="7">
    <location>
        <begin position="188"/>
        <end position="212"/>
    </location>
</feature>
<comment type="subcellular location">
    <subcellularLocation>
        <location evidence="1">Membrane</location>
        <topology evidence="1">Multi-pass membrane protein</topology>
    </subcellularLocation>
</comment>
<evidence type="ECO:0000256" key="5">
    <source>
        <dbReference type="ARBA" id="ARBA00023136"/>
    </source>
</evidence>
<reference evidence="9" key="1">
    <citation type="journal article" date="2015" name="Nat. Genet.">
        <title>The genome and transcriptome of the zoonotic hookworm Ancylostoma ceylanicum identify infection-specific gene families.</title>
        <authorList>
            <person name="Schwarz E.M."/>
            <person name="Hu Y."/>
            <person name="Antoshechkin I."/>
            <person name="Miller M.M."/>
            <person name="Sternberg P.W."/>
            <person name="Aroian R.V."/>
        </authorList>
    </citation>
    <scope>NUCLEOTIDE SEQUENCE</scope>
    <source>
        <strain evidence="9">HY135</strain>
    </source>
</reference>
<protein>
    <recommendedName>
        <fullName evidence="10">Transmembrane protein 33</fullName>
    </recommendedName>
</protein>